<evidence type="ECO:0000256" key="3">
    <source>
        <dbReference type="ARBA" id="ARBA00022692"/>
    </source>
</evidence>
<dbReference type="InterPro" id="IPR001851">
    <property type="entry name" value="ABC_transp_permease"/>
</dbReference>
<evidence type="ECO:0000256" key="6">
    <source>
        <dbReference type="SAM" id="Phobius"/>
    </source>
</evidence>
<gene>
    <name evidence="7" type="ORF">H9813_11490</name>
</gene>
<feature type="transmembrane region" description="Helical" evidence="6">
    <location>
        <begin position="101"/>
        <end position="121"/>
    </location>
</feature>
<dbReference type="Proteomes" id="UP000824035">
    <property type="component" value="Unassembled WGS sequence"/>
</dbReference>
<dbReference type="CDD" id="cd06579">
    <property type="entry name" value="TM_PBP1_transp_AraH_like"/>
    <property type="match status" value="1"/>
</dbReference>
<comment type="subcellular location">
    <subcellularLocation>
        <location evidence="1">Cell membrane</location>
        <topology evidence="1">Multi-pass membrane protein</topology>
    </subcellularLocation>
</comment>
<evidence type="ECO:0000313" key="8">
    <source>
        <dbReference type="Proteomes" id="UP000824035"/>
    </source>
</evidence>
<protein>
    <submittedName>
        <fullName evidence="7">ABC transporter permease</fullName>
    </submittedName>
</protein>
<evidence type="ECO:0000256" key="5">
    <source>
        <dbReference type="ARBA" id="ARBA00023136"/>
    </source>
</evidence>
<feature type="transmembrane region" description="Helical" evidence="6">
    <location>
        <begin position="127"/>
        <end position="147"/>
    </location>
</feature>
<evidence type="ECO:0000256" key="1">
    <source>
        <dbReference type="ARBA" id="ARBA00004651"/>
    </source>
</evidence>
<dbReference type="PANTHER" id="PTHR32196:SF72">
    <property type="entry name" value="RIBOSE IMPORT PERMEASE PROTEIN RBSC"/>
    <property type="match status" value="1"/>
</dbReference>
<dbReference type="Pfam" id="PF02653">
    <property type="entry name" value="BPD_transp_2"/>
    <property type="match status" value="1"/>
</dbReference>
<dbReference type="PANTHER" id="PTHR32196">
    <property type="entry name" value="ABC TRANSPORTER PERMEASE PROTEIN YPHD-RELATED-RELATED"/>
    <property type="match status" value="1"/>
</dbReference>
<evidence type="ECO:0000256" key="2">
    <source>
        <dbReference type="ARBA" id="ARBA00022475"/>
    </source>
</evidence>
<feature type="transmembrane region" description="Helical" evidence="6">
    <location>
        <begin position="221"/>
        <end position="239"/>
    </location>
</feature>
<evidence type="ECO:0000313" key="7">
    <source>
        <dbReference type="EMBL" id="HIZ31837.1"/>
    </source>
</evidence>
<organism evidence="7 8">
    <name type="scientific">Candidatus Allofournierella merdipullorum</name>
    <dbReference type="NCBI Taxonomy" id="2838595"/>
    <lineage>
        <taxon>Bacteria</taxon>
        <taxon>Bacillati</taxon>
        <taxon>Bacillota</taxon>
        <taxon>Clostridia</taxon>
        <taxon>Eubacteriales</taxon>
        <taxon>Oscillospiraceae</taxon>
        <taxon>Allofournierella</taxon>
    </lineage>
</organism>
<keyword evidence="3 6" id="KW-0812">Transmembrane</keyword>
<feature type="transmembrane region" description="Helical" evidence="6">
    <location>
        <begin position="251"/>
        <end position="284"/>
    </location>
</feature>
<feature type="transmembrane region" description="Helical" evidence="6">
    <location>
        <begin position="54"/>
        <end position="80"/>
    </location>
</feature>
<feature type="transmembrane region" description="Helical" evidence="6">
    <location>
        <begin position="167"/>
        <end position="188"/>
    </location>
</feature>
<sequence length="348" mass="37644">MKERFNKLKTSPSYSGLVLMVAALVVYFLVQYIQDPGTFFTVKTYNNFAALFKNYTPLILITMAQALLMLMGIIDISIGIQLSFANVLAVMLPEWTGMPVALAWVLTVCASVVLATINGLVVSYLRIPPLLAGYAMIYIVKGINLLIRPAPGGSVPTEINRFYDHLWGGVVPTSVIIIFLCYLGWMYLKRTPLLHHVYAIGGNERNAFATGINSAATKVKVYAIAGLLTGIAGLCYTAAYSTGNPITGEAYGLQTISACILGGISLAGGWGTMACALFGVGFQLLVQTSVPKIFSMIPGQYNTYWHNLVSDSIILIGLICTIFAVKAQRETLLKGIKKQIKGGMSDEK</sequence>
<proteinExistence type="predicted"/>
<reference evidence="7" key="2">
    <citation type="submission" date="2021-04" db="EMBL/GenBank/DDBJ databases">
        <authorList>
            <person name="Gilroy R."/>
        </authorList>
    </citation>
    <scope>NUCLEOTIDE SEQUENCE</scope>
    <source>
        <strain evidence="7">ChiGjej4B4-18154</strain>
    </source>
</reference>
<accession>A0A9D2J0L7</accession>
<keyword evidence="4 6" id="KW-1133">Transmembrane helix</keyword>
<feature type="transmembrane region" description="Helical" evidence="6">
    <location>
        <begin position="12"/>
        <end position="34"/>
    </location>
</feature>
<name>A0A9D2J0L7_9FIRM</name>
<feature type="transmembrane region" description="Helical" evidence="6">
    <location>
        <begin position="304"/>
        <end position="325"/>
    </location>
</feature>
<dbReference type="GO" id="GO:0005886">
    <property type="term" value="C:plasma membrane"/>
    <property type="evidence" value="ECO:0007669"/>
    <property type="project" value="UniProtKB-SubCell"/>
</dbReference>
<keyword evidence="2" id="KW-1003">Cell membrane</keyword>
<comment type="caution">
    <text evidence="7">The sequence shown here is derived from an EMBL/GenBank/DDBJ whole genome shotgun (WGS) entry which is preliminary data.</text>
</comment>
<dbReference type="EMBL" id="DXBV01000118">
    <property type="protein sequence ID" value="HIZ31837.1"/>
    <property type="molecule type" value="Genomic_DNA"/>
</dbReference>
<dbReference type="GO" id="GO:0022857">
    <property type="term" value="F:transmembrane transporter activity"/>
    <property type="evidence" value="ECO:0007669"/>
    <property type="project" value="InterPro"/>
</dbReference>
<reference evidence="7" key="1">
    <citation type="journal article" date="2021" name="PeerJ">
        <title>Extensive microbial diversity within the chicken gut microbiome revealed by metagenomics and culture.</title>
        <authorList>
            <person name="Gilroy R."/>
            <person name="Ravi A."/>
            <person name="Getino M."/>
            <person name="Pursley I."/>
            <person name="Horton D.L."/>
            <person name="Alikhan N.F."/>
            <person name="Baker D."/>
            <person name="Gharbi K."/>
            <person name="Hall N."/>
            <person name="Watson M."/>
            <person name="Adriaenssens E.M."/>
            <person name="Foster-Nyarko E."/>
            <person name="Jarju S."/>
            <person name="Secka A."/>
            <person name="Antonio M."/>
            <person name="Oren A."/>
            <person name="Chaudhuri R.R."/>
            <person name="La Ragione R."/>
            <person name="Hildebrand F."/>
            <person name="Pallen M.J."/>
        </authorList>
    </citation>
    <scope>NUCLEOTIDE SEQUENCE</scope>
    <source>
        <strain evidence="7">ChiGjej4B4-18154</strain>
    </source>
</reference>
<keyword evidence="5 6" id="KW-0472">Membrane</keyword>
<evidence type="ECO:0000256" key="4">
    <source>
        <dbReference type="ARBA" id="ARBA00022989"/>
    </source>
</evidence>
<dbReference type="AlphaFoldDB" id="A0A9D2J0L7"/>
<dbReference type="RefSeq" id="WP_394976305.1">
    <property type="nucleotide sequence ID" value="NZ_DBFNWJ010000053.1"/>
</dbReference>